<evidence type="ECO:0000256" key="22">
    <source>
        <dbReference type="ARBA" id="ARBA00023242"/>
    </source>
</evidence>
<keyword evidence="17" id="KW-0862">Zinc</keyword>
<keyword evidence="35" id="KW-1185">Reference proteome</keyword>
<comment type="catalytic activity">
    <reaction evidence="1">
        <text>inosine + phosphate = alpha-D-ribose 1-phosphate + hypoxanthine</text>
        <dbReference type="Rhea" id="RHEA:27646"/>
        <dbReference type="ChEBI" id="CHEBI:17368"/>
        <dbReference type="ChEBI" id="CHEBI:17596"/>
        <dbReference type="ChEBI" id="CHEBI:43474"/>
        <dbReference type="ChEBI" id="CHEBI:57720"/>
        <dbReference type="EC" id="2.4.2.1"/>
    </reaction>
    <physiologicalReaction direction="left-to-right" evidence="1">
        <dbReference type="Rhea" id="RHEA:27647"/>
    </physiologicalReaction>
</comment>
<comment type="caution">
    <text evidence="34">The sequence shown here is derived from an EMBL/GenBank/DDBJ whole genome shotgun (WGS) entry which is preliminary data.</text>
</comment>
<comment type="catalytic activity">
    <reaction evidence="26">
        <text>guanosine + phosphate = alpha-D-ribose 1-phosphate + guanine</text>
        <dbReference type="Rhea" id="RHEA:13233"/>
        <dbReference type="ChEBI" id="CHEBI:16235"/>
        <dbReference type="ChEBI" id="CHEBI:16750"/>
        <dbReference type="ChEBI" id="CHEBI:43474"/>
        <dbReference type="ChEBI" id="CHEBI:57720"/>
        <dbReference type="EC" id="2.4.2.1"/>
    </reaction>
    <physiologicalReaction direction="left-to-right" evidence="26">
        <dbReference type="Rhea" id="RHEA:13234"/>
    </physiologicalReaction>
</comment>
<gene>
    <name evidence="34" type="ORF">GDO81_005221</name>
</gene>
<keyword evidence="16" id="KW-0256">Endoplasmic reticulum</keyword>
<keyword evidence="10" id="KW-0963">Cytoplasm</keyword>
<dbReference type="GO" id="GO:0045087">
    <property type="term" value="P:innate immune response"/>
    <property type="evidence" value="ECO:0007669"/>
    <property type="project" value="UniProtKB-KW"/>
</dbReference>
<comment type="similarity">
    <text evidence="6">Belongs to the purine nucleoside phosphorylase YfiH/LACC1 family.</text>
</comment>
<evidence type="ECO:0000256" key="8">
    <source>
        <dbReference type="ARBA" id="ARBA00011976"/>
    </source>
</evidence>
<sequence length="428" mass="47212">MAEAVLIDMFSEEVTSHHYCIKQFLDAAMNIVLKKSDATSSIYIMYCQTFGCDNNDARGLFLHAIRSFQGLKKRIELISTAGVAATLYNVKQKLDESNISRVQIILPKSRTCLMKAFIDRLFTQVYTFEYVLLELNYAQPENSSQSSNVEQAITEKQLELVECDIQIFLGTLPARGELTILKSPLIPESLFNHGFTTRCGGVSCIPELSSLNLYSSNIRKDSPAVVAENLRRLSVAVGFSSKSFYLVKAAHASDVWIMGQKEPDSYDGIVTNQKGVTVAAPGADCIPLLFSDPVKKAYGAAHSGWKGTLLGVSMATVNAMVSEYGSDVKDILVVLGPSVGPCCFTLTQEEAKAFYDIDPQCVRQYESPNPYVDFRRATRILLERGGILPDNIEDKLVLCTSCNQDLFFSNARDGENFGTQIGFIAVKN</sequence>
<evidence type="ECO:0000256" key="14">
    <source>
        <dbReference type="ARBA" id="ARBA00022723"/>
    </source>
</evidence>
<protein>
    <recommendedName>
        <fullName evidence="28">Purine nucleoside phosphorylase LACC1</fullName>
        <ecNumber evidence="7">2.4.2.1</ecNumber>
        <ecNumber evidence="8">2.4.2.28</ecNumber>
        <ecNumber evidence="9">3.5.4.4</ecNumber>
    </recommendedName>
    <alternativeName>
        <fullName evidence="31">Adenosine deaminase LACC1</fullName>
    </alternativeName>
    <alternativeName>
        <fullName evidence="30">Fatty acid metabolism-immunity nexus</fullName>
    </alternativeName>
    <alternativeName>
        <fullName evidence="29">Guanosine phosphorylase LACC1</fullName>
    </alternativeName>
    <alternativeName>
        <fullName evidence="32">Laccase domain-containing protein 1</fullName>
    </alternativeName>
    <alternativeName>
        <fullName evidence="33">S-methyl-5'-thioadenosine phosphorylase LACC1</fullName>
    </alternativeName>
</protein>
<evidence type="ECO:0000256" key="24">
    <source>
        <dbReference type="ARBA" id="ARBA00048968"/>
    </source>
</evidence>
<accession>A0AAV7CLX6</accession>
<dbReference type="InterPro" id="IPR011324">
    <property type="entry name" value="Cytotoxic_necrot_fac-like_cat"/>
</dbReference>
<evidence type="ECO:0000256" key="29">
    <source>
        <dbReference type="ARBA" id="ARBA00075738"/>
    </source>
</evidence>
<evidence type="ECO:0000256" key="15">
    <source>
        <dbReference type="ARBA" id="ARBA00022801"/>
    </source>
</evidence>
<dbReference type="GO" id="GO:0005783">
    <property type="term" value="C:endoplasmic reticulum"/>
    <property type="evidence" value="ECO:0007669"/>
    <property type="project" value="UniProtKB-SubCell"/>
</dbReference>
<dbReference type="GO" id="GO:0006954">
    <property type="term" value="P:inflammatory response"/>
    <property type="evidence" value="ECO:0007669"/>
    <property type="project" value="UniProtKB-KW"/>
</dbReference>
<evidence type="ECO:0000256" key="4">
    <source>
        <dbReference type="ARBA" id="ARBA00004275"/>
    </source>
</evidence>
<dbReference type="PANTHER" id="PTHR30616">
    <property type="entry name" value="UNCHARACTERIZED PROTEIN YFIH"/>
    <property type="match status" value="1"/>
</dbReference>
<comment type="catalytic activity">
    <reaction evidence="23">
        <text>adenosine + H2O + H(+) = inosine + NH4(+)</text>
        <dbReference type="Rhea" id="RHEA:24408"/>
        <dbReference type="ChEBI" id="CHEBI:15377"/>
        <dbReference type="ChEBI" id="CHEBI:15378"/>
        <dbReference type="ChEBI" id="CHEBI:16335"/>
        <dbReference type="ChEBI" id="CHEBI:17596"/>
        <dbReference type="ChEBI" id="CHEBI:28938"/>
        <dbReference type="EC" id="3.5.4.4"/>
    </reaction>
    <physiologicalReaction direction="left-to-right" evidence="23">
        <dbReference type="Rhea" id="RHEA:24409"/>
    </physiologicalReaction>
</comment>
<evidence type="ECO:0000256" key="19">
    <source>
        <dbReference type="ARBA" id="ARBA00022990"/>
    </source>
</evidence>
<dbReference type="GO" id="GO:0005634">
    <property type="term" value="C:nucleus"/>
    <property type="evidence" value="ECO:0007669"/>
    <property type="project" value="UniProtKB-SubCell"/>
</dbReference>
<evidence type="ECO:0000256" key="9">
    <source>
        <dbReference type="ARBA" id="ARBA00012784"/>
    </source>
</evidence>
<keyword evidence="18" id="KW-0391">Immunity</keyword>
<evidence type="ECO:0000256" key="7">
    <source>
        <dbReference type="ARBA" id="ARBA00011886"/>
    </source>
</evidence>
<evidence type="ECO:0000256" key="12">
    <source>
        <dbReference type="ARBA" id="ARBA00022588"/>
    </source>
</evidence>
<dbReference type="Pfam" id="PF02578">
    <property type="entry name" value="Cu-oxidase_4"/>
    <property type="match status" value="1"/>
</dbReference>
<dbReference type="GO" id="GO:0017061">
    <property type="term" value="F:S-methyl-5-thioadenosine phosphorylase activity"/>
    <property type="evidence" value="ECO:0007669"/>
    <property type="project" value="UniProtKB-EC"/>
</dbReference>
<proteinExistence type="inferred from homology"/>
<evidence type="ECO:0000256" key="18">
    <source>
        <dbReference type="ARBA" id="ARBA00022859"/>
    </source>
</evidence>
<evidence type="ECO:0000256" key="2">
    <source>
        <dbReference type="ARBA" id="ARBA00004123"/>
    </source>
</evidence>
<evidence type="ECO:0000256" key="23">
    <source>
        <dbReference type="ARBA" id="ARBA00047989"/>
    </source>
</evidence>
<evidence type="ECO:0000256" key="10">
    <source>
        <dbReference type="ARBA" id="ARBA00022490"/>
    </source>
</evidence>
<evidence type="ECO:0000256" key="20">
    <source>
        <dbReference type="ARBA" id="ARBA00023140"/>
    </source>
</evidence>
<dbReference type="FunFam" id="3.60.140.10:FF:000002">
    <property type="entry name" value="Laccase (multicopper oxidoreductase) domain-containing 1"/>
    <property type="match status" value="1"/>
</dbReference>
<evidence type="ECO:0000256" key="3">
    <source>
        <dbReference type="ARBA" id="ARBA00004240"/>
    </source>
</evidence>
<evidence type="ECO:0000256" key="11">
    <source>
        <dbReference type="ARBA" id="ARBA00022553"/>
    </source>
</evidence>
<dbReference type="AlphaFoldDB" id="A0AAV7CLX6"/>
<reference evidence="34" key="1">
    <citation type="thesis" date="2020" institute="ProQuest LLC" country="789 East Eisenhower Parkway, Ann Arbor, MI, USA">
        <title>Comparative Genomics and Chromosome Evolution.</title>
        <authorList>
            <person name="Mudd A.B."/>
        </authorList>
    </citation>
    <scope>NUCLEOTIDE SEQUENCE</scope>
    <source>
        <strain evidence="34">237g6f4</strain>
        <tissue evidence="34">Blood</tissue>
    </source>
</reference>
<keyword evidence="12" id="KW-0399">Innate immunity</keyword>
<evidence type="ECO:0000256" key="6">
    <source>
        <dbReference type="ARBA" id="ARBA00007353"/>
    </source>
</evidence>
<dbReference type="Gene3D" id="3.60.140.10">
    <property type="entry name" value="CNF1/YfiH-like putative cysteine hydrolases"/>
    <property type="match status" value="1"/>
</dbReference>
<dbReference type="Proteomes" id="UP000824782">
    <property type="component" value="Unassembled WGS sequence"/>
</dbReference>
<dbReference type="EC" id="3.5.4.4" evidence="9"/>
<evidence type="ECO:0000256" key="16">
    <source>
        <dbReference type="ARBA" id="ARBA00022824"/>
    </source>
</evidence>
<name>A0AAV7CLX6_ENGPU</name>
<evidence type="ECO:0000256" key="26">
    <source>
        <dbReference type="ARBA" id="ARBA00051406"/>
    </source>
</evidence>
<keyword evidence="20" id="KW-0576">Peroxisome</keyword>
<dbReference type="GO" id="GO:0005777">
    <property type="term" value="C:peroxisome"/>
    <property type="evidence" value="ECO:0007669"/>
    <property type="project" value="UniProtKB-SubCell"/>
</dbReference>
<evidence type="ECO:0000256" key="17">
    <source>
        <dbReference type="ARBA" id="ARBA00022833"/>
    </source>
</evidence>
<keyword evidence="22" id="KW-0539">Nucleus</keyword>
<evidence type="ECO:0000256" key="32">
    <source>
        <dbReference type="ARBA" id="ARBA00081352"/>
    </source>
</evidence>
<evidence type="ECO:0000313" key="35">
    <source>
        <dbReference type="Proteomes" id="UP000824782"/>
    </source>
</evidence>
<dbReference type="EMBL" id="WNYA01000002">
    <property type="protein sequence ID" value="KAG8586044.1"/>
    <property type="molecule type" value="Genomic_DNA"/>
</dbReference>
<comment type="subunit">
    <text evidence="27">Interacts with FASN. Interacts with SDHA. Interacts with ATF6, EIF2AK3 and ERN1.</text>
</comment>
<dbReference type="InterPro" id="IPR003730">
    <property type="entry name" value="Cu_polyphenol_OxRdtase"/>
</dbReference>
<keyword evidence="15" id="KW-0378">Hydrolase</keyword>
<comment type="subcellular location">
    <subcellularLocation>
        <location evidence="5">Cytoplasm</location>
    </subcellularLocation>
    <subcellularLocation>
        <location evidence="3">Endoplasmic reticulum</location>
    </subcellularLocation>
    <subcellularLocation>
        <location evidence="2">Nucleus</location>
    </subcellularLocation>
    <subcellularLocation>
        <location evidence="4">Peroxisome</location>
    </subcellularLocation>
</comment>
<dbReference type="EC" id="2.4.2.28" evidence="8"/>
<evidence type="ECO:0000256" key="30">
    <source>
        <dbReference type="ARBA" id="ARBA00079351"/>
    </source>
</evidence>
<dbReference type="EC" id="2.4.2.1" evidence="7"/>
<dbReference type="InterPro" id="IPR038371">
    <property type="entry name" value="Cu_polyphenol_OxRdtase_sf"/>
</dbReference>
<dbReference type="PANTHER" id="PTHR30616:SF2">
    <property type="entry name" value="PURINE NUCLEOSIDE PHOSPHORYLASE LACC1"/>
    <property type="match status" value="1"/>
</dbReference>
<evidence type="ECO:0000256" key="33">
    <source>
        <dbReference type="ARBA" id="ARBA00081957"/>
    </source>
</evidence>
<dbReference type="SUPFAM" id="SSF64438">
    <property type="entry name" value="CNF1/YfiH-like putative cysteine hydrolases"/>
    <property type="match status" value="1"/>
</dbReference>
<evidence type="ECO:0000256" key="21">
    <source>
        <dbReference type="ARBA" id="ARBA00023198"/>
    </source>
</evidence>
<evidence type="ECO:0000256" key="1">
    <source>
        <dbReference type="ARBA" id="ARBA00000553"/>
    </source>
</evidence>
<keyword evidence="14" id="KW-0479">Metal-binding</keyword>
<keyword evidence="19" id="KW-0007">Acetylation</keyword>
<organism evidence="34 35">
    <name type="scientific">Engystomops pustulosus</name>
    <name type="common">Tungara frog</name>
    <name type="synonym">Physalaemus pustulosus</name>
    <dbReference type="NCBI Taxonomy" id="76066"/>
    <lineage>
        <taxon>Eukaryota</taxon>
        <taxon>Metazoa</taxon>
        <taxon>Chordata</taxon>
        <taxon>Craniata</taxon>
        <taxon>Vertebrata</taxon>
        <taxon>Euteleostomi</taxon>
        <taxon>Amphibia</taxon>
        <taxon>Batrachia</taxon>
        <taxon>Anura</taxon>
        <taxon>Neobatrachia</taxon>
        <taxon>Hyloidea</taxon>
        <taxon>Leptodactylidae</taxon>
        <taxon>Leiuperinae</taxon>
        <taxon>Engystomops</taxon>
    </lineage>
</organism>
<dbReference type="GO" id="GO:0016787">
    <property type="term" value="F:hydrolase activity"/>
    <property type="evidence" value="ECO:0007669"/>
    <property type="project" value="UniProtKB-KW"/>
</dbReference>
<keyword evidence="11" id="KW-0597">Phosphoprotein</keyword>
<dbReference type="GO" id="GO:0031347">
    <property type="term" value="P:regulation of defense response"/>
    <property type="evidence" value="ECO:0007669"/>
    <property type="project" value="UniProtKB-ARBA"/>
</dbReference>
<evidence type="ECO:0000256" key="13">
    <source>
        <dbReference type="ARBA" id="ARBA00022679"/>
    </source>
</evidence>
<keyword evidence="13" id="KW-0808">Transferase</keyword>
<keyword evidence="21" id="KW-0395">Inflammatory response</keyword>
<evidence type="ECO:0000256" key="25">
    <source>
        <dbReference type="ARBA" id="ARBA00049893"/>
    </source>
</evidence>
<evidence type="ECO:0000313" key="34">
    <source>
        <dbReference type="EMBL" id="KAG8586044.1"/>
    </source>
</evidence>
<evidence type="ECO:0000256" key="28">
    <source>
        <dbReference type="ARBA" id="ARBA00071637"/>
    </source>
</evidence>
<dbReference type="GO" id="GO:0005507">
    <property type="term" value="F:copper ion binding"/>
    <property type="evidence" value="ECO:0007669"/>
    <property type="project" value="TreeGrafter"/>
</dbReference>
<evidence type="ECO:0000256" key="5">
    <source>
        <dbReference type="ARBA" id="ARBA00004496"/>
    </source>
</evidence>
<comment type="catalytic activity">
    <reaction evidence="24">
        <text>adenosine + phosphate = alpha-D-ribose 1-phosphate + adenine</text>
        <dbReference type="Rhea" id="RHEA:27642"/>
        <dbReference type="ChEBI" id="CHEBI:16335"/>
        <dbReference type="ChEBI" id="CHEBI:16708"/>
        <dbReference type="ChEBI" id="CHEBI:43474"/>
        <dbReference type="ChEBI" id="CHEBI:57720"/>
        <dbReference type="EC" id="2.4.2.1"/>
    </reaction>
    <physiologicalReaction direction="left-to-right" evidence="24">
        <dbReference type="Rhea" id="RHEA:27643"/>
    </physiologicalReaction>
</comment>
<dbReference type="CDD" id="cd16833">
    <property type="entry name" value="YfiH"/>
    <property type="match status" value="1"/>
</dbReference>
<evidence type="ECO:0000256" key="27">
    <source>
        <dbReference type="ARBA" id="ARBA00063955"/>
    </source>
</evidence>
<comment type="catalytic activity">
    <reaction evidence="25">
        <text>S-methyl-5'-thioadenosine + phosphate = 5-(methylsulfanyl)-alpha-D-ribose 1-phosphate + adenine</text>
        <dbReference type="Rhea" id="RHEA:11852"/>
        <dbReference type="ChEBI" id="CHEBI:16708"/>
        <dbReference type="ChEBI" id="CHEBI:17509"/>
        <dbReference type="ChEBI" id="CHEBI:43474"/>
        <dbReference type="ChEBI" id="CHEBI:58533"/>
        <dbReference type="EC" id="2.4.2.28"/>
    </reaction>
    <physiologicalReaction direction="left-to-right" evidence="25">
        <dbReference type="Rhea" id="RHEA:11853"/>
    </physiologicalReaction>
</comment>
<evidence type="ECO:0000256" key="31">
    <source>
        <dbReference type="ARBA" id="ARBA00079781"/>
    </source>
</evidence>